<evidence type="ECO:0000256" key="3">
    <source>
        <dbReference type="HAMAP-Rule" id="MF_01151"/>
    </source>
</evidence>
<dbReference type="RefSeq" id="WP_136743325.1">
    <property type="nucleotide sequence ID" value="NZ_SUMB01000012.1"/>
</dbReference>
<dbReference type="Proteomes" id="UP000308697">
    <property type="component" value="Unassembled WGS sequence"/>
</dbReference>
<feature type="coiled-coil region" evidence="5">
    <location>
        <begin position="61"/>
        <end position="95"/>
    </location>
</feature>
<dbReference type="PRINTS" id="PR00773">
    <property type="entry name" value="GRPEPROTEIN"/>
</dbReference>
<evidence type="ECO:0000313" key="7">
    <source>
        <dbReference type="EMBL" id="TJZ44566.1"/>
    </source>
</evidence>
<feature type="compositionally biased region" description="Low complexity" evidence="6">
    <location>
        <begin position="50"/>
        <end position="60"/>
    </location>
</feature>
<proteinExistence type="inferred from homology"/>
<dbReference type="SUPFAM" id="SSF51064">
    <property type="entry name" value="Head domain of nucleotide exchange factor GrpE"/>
    <property type="match status" value="1"/>
</dbReference>
<feature type="compositionally biased region" description="Basic and acidic residues" evidence="6">
    <location>
        <begin position="32"/>
        <end position="41"/>
    </location>
</feature>
<evidence type="ECO:0000256" key="1">
    <source>
        <dbReference type="ARBA" id="ARBA00009054"/>
    </source>
</evidence>
<feature type="region of interest" description="Disordered" evidence="6">
    <location>
        <begin position="1"/>
        <end position="60"/>
    </location>
</feature>
<evidence type="ECO:0000256" key="2">
    <source>
        <dbReference type="ARBA" id="ARBA00023186"/>
    </source>
</evidence>
<dbReference type="InterPro" id="IPR013805">
    <property type="entry name" value="GrpE_CC"/>
</dbReference>
<keyword evidence="3" id="KW-0346">Stress response</keyword>
<comment type="caution">
    <text evidence="7">The sequence shown here is derived from an EMBL/GenBank/DDBJ whole genome shotgun (WGS) entry which is preliminary data.</text>
</comment>
<reference evidence="7 8" key="1">
    <citation type="submission" date="2019-04" db="EMBL/GenBank/DDBJ databases">
        <title>Streptomyces piniterrae sp. nov., a heliquinomycin-producing actinomycete isolated from rhizosphere soil of Pinus yunnanensis.</title>
        <authorList>
            <person name="Zhuang X."/>
            <person name="Zhao J."/>
        </authorList>
    </citation>
    <scope>NUCLEOTIDE SEQUENCE [LARGE SCALE GENOMIC DNA]</scope>
    <source>
        <strain evidence="8">jys28</strain>
    </source>
</reference>
<sequence>MNRSTDARGGSRPQLALVRGGPGDGRTALPDRAARSAERTGRAAGGPAGRDGATARPPSAEAELRAELREITADLQRLKAEYDNYRKRIRRDRLAVRQIAVANVLGRLLPVLDALAEARAQGELTGGFRRVAEALETELAALGLEPIGTTGEAFDPRVHEALSYSQGNGCETGDGFAPAERRTSAEAPACASILRLGYRVGDHLLRPAQVAVAESARPR</sequence>
<dbReference type="PANTHER" id="PTHR21237:SF23">
    <property type="entry name" value="GRPE PROTEIN HOMOLOG, MITOCHONDRIAL"/>
    <property type="match status" value="1"/>
</dbReference>
<dbReference type="AlphaFoldDB" id="A0A4U0MV14"/>
<dbReference type="Gene3D" id="2.30.22.10">
    <property type="entry name" value="Head domain of nucleotide exchange factor GrpE"/>
    <property type="match status" value="1"/>
</dbReference>
<dbReference type="GO" id="GO:0006457">
    <property type="term" value="P:protein folding"/>
    <property type="evidence" value="ECO:0007669"/>
    <property type="project" value="InterPro"/>
</dbReference>
<evidence type="ECO:0000256" key="6">
    <source>
        <dbReference type="SAM" id="MobiDB-lite"/>
    </source>
</evidence>
<dbReference type="OrthoDB" id="5191115at2"/>
<dbReference type="Gene3D" id="3.90.20.20">
    <property type="match status" value="1"/>
</dbReference>
<evidence type="ECO:0000256" key="5">
    <source>
        <dbReference type="SAM" id="Coils"/>
    </source>
</evidence>
<accession>A0A4U0MV14</accession>
<protein>
    <recommendedName>
        <fullName evidence="3">Protein GrpE</fullName>
    </recommendedName>
    <alternativeName>
        <fullName evidence="3">HSP-70 cofactor</fullName>
    </alternativeName>
</protein>
<evidence type="ECO:0000256" key="4">
    <source>
        <dbReference type="RuleBase" id="RU004478"/>
    </source>
</evidence>
<dbReference type="Pfam" id="PF01025">
    <property type="entry name" value="GrpE"/>
    <property type="match status" value="1"/>
</dbReference>
<comment type="similarity">
    <text evidence="1 3 4">Belongs to the GrpE family.</text>
</comment>
<dbReference type="HAMAP" id="MF_01151">
    <property type="entry name" value="GrpE"/>
    <property type="match status" value="1"/>
</dbReference>
<dbReference type="CDD" id="cd00446">
    <property type="entry name" value="GrpE"/>
    <property type="match status" value="1"/>
</dbReference>
<name>A0A4U0MV14_9ACTN</name>
<dbReference type="GO" id="GO:0000774">
    <property type="term" value="F:adenyl-nucleotide exchange factor activity"/>
    <property type="evidence" value="ECO:0007669"/>
    <property type="project" value="InterPro"/>
</dbReference>
<dbReference type="InterPro" id="IPR009012">
    <property type="entry name" value="GrpE_head"/>
</dbReference>
<organism evidence="7 8">
    <name type="scientific">Streptomyces piniterrae</name>
    <dbReference type="NCBI Taxonomy" id="2571125"/>
    <lineage>
        <taxon>Bacteria</taxon>
        <taxon>Bacillati</taxon>
        <taxon>Actinomycetota</taxon>
        <taxon>Actinomycetes</taxon>
        <taxon>Kitasatosporales</taxon>
        <taxon>Streptomycetaceae</taxon>
        <taxon>Streptomyces</taxon>
    </lineage>
</organism>
<dbReference type="GO" id="GO:0042803">
    <property type="term" value="F:protein homodimerization activity"/>
    <property type="evidence" value="ECO:0007669"/>
    <property type="project" value="InterPro"/>
</dbReference>
<keyword evidence="5" id="KW-0175">Coiled coil</keyword>
<comment type="function">
    <text evidence="3">Participates actively in the response to hyperosmotic and heat shock by preventing the aggregation of stress-denatured proteins, in association with DnaK and GrpE. It is the nucleotide exchange factor for DnaK and may function as a thermosensor. Unfolded proteins bind initially to DnaJ; upon interaction with the DnaJ-bound protein, DnaK hydrolyzes its bound ATP, resulting in the formation of a stable complex. GrpE releases ADP from DnaK; ATP binding to DnaK triggers the release of the substrate protein, thus completing the reaction cycle. Several rounds of ATP-dependent interactions between DnaJ, DnaK and GrpE are required for fully efficient folding.</text>
</comment>
<comment type="subcellular location">
    <subcellularLocation>
        <location evidence="3">Cytoplasm</location>
    </subcellularLocation>
</comment>
<dbReference type="GO" id="GO:0051082">
    <property type="term" value="F:unfolded protein binding"/>
    <property type="evidence" value="ECO:0007669"/>
    <property type="project" value="TreeGrafter"/>
</dbReference>
<evidence type="ECO:0000313" key="8">
    <source>
        <dbReference type="Proteomes" id="UP000308697"/>
    </source>
</evidence>
<dbReference type="InterPro" id="IPR000740">
    <property type="entry name" value="GrpE"/>
</dbReference>
<keyword evidence="3" id="KW-0963">Cytoplasm</keyword>
<gene>
    <name evidence="3 7" type="primary">grpE</name>
    <name evidence="7" type="ORF">FCH28_30000</name>
</gene>
<keyword evidence="8" id="KW-1185">Reference proteome</keyword>
<comment type="subunit">
    <text evidence="3">Homodimer.</text>
</comment>
<dbReference type="PANTHER" id="PTHR21237">
    <property type="entry name" value="GRPE PROTEIN"/>
    <property type="match status" value="1"/>
</dbReference>
<dbReference type="SUPFAM" id="SSF58014">
    <property type="entry name" value="Coiled-coil domain of nucleotide exchange factor GrpE"/>
    <property type="match status" value="1"/>
</dbReference>
<dbReference type="GO" id="GO:0051087">
    <property type="term" value="F:protein-folding chaperone binding"/>
    <property type="evidence" value="ECO:0007669"/>
    <property type="project" value="InterPro"/>
</dbReference>
<dbReference type="EMBL" id="SUMB01000012">
    <property type="protein sequence ID" value="TJZ44566.1"/>
    <property type="molecule type" value="Genomic_DNA"/>
</dbReference>
<dbReference type="GO" id="GO:0005737">
    <property type="term" value="C:cytoplasm"/>
    <property type="evidence" value="ECO:0007669"/>
    <property type="project" value="UniProtKB-SubCell"/>
</dbReference>
<keyword evidence="2 3" id="KW-0143">Chaperone</keyword>